<proteinExistence type="inferred from homology"/>
<keyword evidence="5" id="KW-0812">Transmembrane</keyword>
<organism evidence="11 12">
    <name type="scientific">Celerinatantimonas diazotrophica</name>
    <dbReference type="NCBI Taxonomy" id="412034"/>
    <lineage>
        <taxon>Bacteria</taxon>
        <taxon>Pseudomonadati</taxon>
        <taxon>Pseudomonadota</taxon>
        <taxon>Gammaproteobacteria</taxon>
        <taxon>Celerinatantimonadaceae</taxon>
        <taxon>Celerinatantimonas</taxon>
    </lineage>
</organism>
<comment type="subcellular location">
    <subcellularLocation>
        <location evidence="1">Cell outer membrane</location>
    </subcellularLocation>
</comment>
<keyword evidence="3" id="KW-0813">Transport</keyword>
<keyword evidence="9" id="KW-0732">Signal</keyword>
<keyword evidence="4" id="KW-1134">Transmembrane beta strand</keyword>
<dbReference type="GO" id="GO:0098046">
    <property type="term" value="C:type V protein secretion system complex"/>
    <property type="evidence" value="ECO:0007669"/>
    <property type="project" value="TreeGrafter"/>
</dbReference>
<dbReference type="AlphaFoldDB" id="A0A4R1K4H1"/>
<comment type="similarity">
    <text evidence="2">Belongs to the TPS (TC 1.B.20) family.</text>
</comment>
<evidence type="ECO:0000256" key="4">
    <source>
        <dbReference type="ARBA" id="ARBA00022452"/>
    </source>
</evidence>
<dbReference type="InterPro" id="IPR051544">
    <property type="entry name" value="TPS_OM_transporter"/>
</dbReference>
<dbReference type="PANTHER" id="PTHR34597">
    <property type="entry name" value="SLR1661 PROTEIN"/>
    <property type="match status" value="1"/>
</dbReference>
<evidence type="ECO:0000259" key="10">
    <source>
        <dbReference type="PROSITE" id="PS51779"/>
    </source>
</evidence>
<evidence type="ECO:0000256" key="2">
    <source>
        <dbReference type="ARBA" id="ARBA00009055"/>
    </source>
</evidence>
<name>A0A4R1K4H1_9GAMM</name>
<dbReference type="RefSeq" id="WP_131912430.1">
    <property type="nucleotide sequence ID" value="NZ_OU594967.1"/>
</dbReference>
<evidence type="ECO:0000256" key="8">
    <source>
        <dbReference type="ARBA" id="ARBA00023237"/>
    </source>
</evidence>
<gene>
    <name evidence="11" type="ORF">EV690_1601</name>
</gene>
<keyword evidence="8" id="KW-0998">Cell outer membrane</keyword>
<evidence type="ECO:0000313" key="11">
    <source>
        <dbReference type="EMBL" id="TCK57899.1"/>
    </source>
</evidence>
<evidence type="ECO:0000256" key="5">
    <source>
        <dbReference type="ARBA" id="ARBA00022692"/>
    </source>
</evidence>
<evidence type="ECO:0000256" key="1">
    <source>
        <dbReference type="ARBA" id="ARBA00004442"/>
    </source>
</evidence>
<evidence type="ECO:0000256" key="7">
    <source>
        <dbReference type="ARBA" id="ARBA00023136"/>
    </source>
</evidence>
<reference evidence="11 12" key="1">
    <citation type="submission" date="2019-03" db="EMBL/GenBank/DDBJ databases">
        <title>Genomic Encyclopedia of Type Strains, Phase IV (KMG-IV): sequencing the most valuable type-strain genomes for metagenomic binning, comparative biology and taxonomic classification.</title>
        <authorList>
            <person name="Goeker M."/>
        </authorList>
    </citation>
    <scope>NUCLEOTIDE SEQUENCE [LARGE SCALE GENOMIC DNA]</scope>
    <source>
        <strain evidence="11 12">DSM 18577</strain>
    </source>
</reference>
<dbReference type="GO" id="GO:0008320">
    <property type="term" value="F:protein transmembrane transporter activity"/>
    <property type="evidence" value="ECO:0007669"/>
    <property type="project" value="TreeGrafter"/>
</dbReference>
<keyword evidence="7" id="KW-0472">Membrane</keyword>
<evidence type="ECO:0000256" key="9">
    <source>
        <dbReference type="SAM" id="SignalP"/>
    </source>
</evidence>
<dbReference type="Pfam" id="PF08479">
    <property type="entry name" value="POTRA_2"/>
    <property type="match status" value="1"/>
</dbReference>
<evidence type="ECO:0000256" key="6">
    <source>
        <dbReference type="ARBA" id="ARBA00022927"/>
    </source>
</evidence>
<dbReference type="InterPro" id="IPR034746">
    <property type="entry name" value="POTRA"/>
</dbReference>
<feature type="domain" description="POTRA" evidence="10">
    <location>
        <begin position="69"/>
        <end position="144"/>
    </location>
</feature>
<evidence type="ECO:0000313" key="12">
    <source>
        <dbReference type="Proteomes" id="UP000295565"/>
    </source>
</evidence>
<dbReference type="InterPro" id="IPR005565">
    <property type="entry name" value="Hemolysn_activator_HlyB_C"/>
</dbReference>
<feature type="chain" id="PRO_5020240314" evidence="9">
    <location>
        <begin position="23"/>
        <end position="544"/>
    </location>
</feature>
<dbReference type="InterPro" id="IPR013686">
    <property type="entry name" value="Polypept-transport_assoc_ShlB"/>
</dbReference>
<dbReference type="Pfam" id="PF03865">
    <property type="entry name" value="ShlB"/>
    <property type="match status" value="1"/>
</dbReference>
<feature type="signal peptide" evidence="9">
    <location>
        <begin position="1"/>
        <end position="22"/>
    </location>
</feature>
<dbReference type="Gene3D" id="2.40.160.50">
    <property type="entry name" value="membrane protein fhac: a member of the omp85/tpsb transporter family"/>
    <property type="match status" value="1"/>
</dbReference>
<evidence type="ECO:0000256" key="3">
    <source>
        <dbReference type="ARBA" id="ARBA00022448"/>
    </source>
</evidence>
<protein>
    <submittedName>
        <fullName evidence="11">Hemolysin activation/secretion protein</fullName>
    </submittedName>
</protein>
<keyword evidence="6" id="KW-0653">Protein transport</keyword>
<keyword evidence="12" id="KW-1185">Reference proteome</keyword>
<dbReference type="PANTHER" id="PTHR34597:SF3">
    <property type="entry name" value="OUTER MEMBRANE TRANSPORTER CDIB"/>
    <property type="match status" value="1"/>
</dbReference>
<dbReference type="OrthoDB" id="572300at2"/>
<dbReference type="Proteomes" id="UP000295565">
    <property type="component" value="Unassembled WGS sequence"/>
</dbReference>
<accession>A0A4R1K4H1</accession>
<dbReference type="Gene3D" id="3.10.20.310">
    <property type="entry name" value="membrane protein fhac"/>
    <property type="match status" value="1"/>
</dbReference>
<comment type="caution">
    <text evidence="11">The sequence shown here is derived from an EMBL/GenBank/DDBJ whole genome shotgun (WGS) entry which is preliminary data.</text>
</comment>
<dbReference type="GO" id="GO:0009279">
    <property type="term" value="C:cell outer membrane"/>
    <property type="evidence" value="ECO:0007669"/>
    <property type="project" value="UniProtKB-SubCell"/>
</dbReference>
<dbReference type="GO" id="GO:0046819">
    <property type="term" value="P:protein secretion by the type V secretion system"/>
    <property type="evidence" value="ECO:0007669"/>
    <property type="project" value="TreeGrafter"/>
</dbReference>
<sequence>MDCLKKSFPYLFVLVSSGAAVAAPTSPPNAGLIYQQQQNRGNNPPPSSTLPLNLKGQSLGKAKQGGTKVALKKVNFTGNTIYSDEQLQQVIGSVQGKSFDLAGLKELANQVSRYYREHDYSFATAFLPAQNLSSGELTIQVVEGRYGQVTVSGVDTSLNDAIKPYLKPLKNGEVIKSSLLERQLLLIKDLPGVNELPVLKPGTQTGRGDLDVTVTPQQRVHAQFGVNNYGSRYSGEYRLNATLSANHLFKVGDQLSLSGSYSNEDTWLGGINYSLPVSYNGLRANIGYSHTDYQLGHGFNGYTGTADIYSAGTSYPVLRSENANLSLSASYQYKHLDDDILSAYDRTAHSQSIPLAINFNHRDTLLGGGVTWGQLTLTPGKIKVDETGVHSKNSGFTKWNLDLSRLQNVGAGFNLYAHVRGQWVDHQTIDGSESFYLGGPDGVRAYPVGEGSDARGVLGQVELRYQNLPYGLSPYLFVDSGYAPNGGIDTDDSRRLTGAGLGLRANYHGVNLTTAVAWKVDGGDALSDSEQRNPRVWFSAGYQF</sequence>
<dbReference type="PROSITE" id="PS51779">
    <property type="entry name" value="POTRA"/>
    <property type="match status" value="1"/>
</dbReference>
<dbReference type="EMBL" id="SMGD01000012">
    <property type="protein sequence ID" value="TCK57899.1"/>
    <property type="molecule type" value="Genomic_DNA"/>
</dbReference>